<sequence>MLALSQSYLIPVAVSILVFALLLVFFWKFFLKRFWPGFEDARKRMRQRDEEAEKILARAREDSFAIIKRAEKSATELLASTQSAVSVSQSVLQNALEEYFERELEGLKLLSEEINRAEKRTVQDSQEAYWRIMENVGEEIARESRRGVVSFLQFLKEEISREEDVMKVKLAEWNSSAKKEIEEHKREAIRKIEESVFSIIYFVSKEVLGKALSVEQHQGLILDALEEAKKMGFFNK</sequence>
<name>A0A1G2LSA5_9BACT</name>
<dbReference type="EMBL" id="MHQY01000007">
    <property type="protein sequence ID" value="OHA14506.1"/>
    <property type="molecule type" value="Genomic_DNA"/>
</dbReference>
<feature type="coiled-coil region" evidence="1">
    <location>
        <begin position="152"/>
        <end position="194"/>
    </location>
</feature>
<dbReference type="Proteomes" id="UP000177171">
    <property type="component" value="Unassembled WGS sequence"/>
</dbReference>
<keyword evidence="2" id="KW-0812">Transmembrane</keyword>
<feature type="transmembrane region" description="Helical" evidence="2">
    <location>
        <begin position="6"/>
        <end position="27"/>
    </location>
</feature>
<evidence type="ECO:0000313" key="4">
    <source>
        <dbReference type="Proteomes" id="UP000177171"/>
    </source>
</evidence>
<proteinExistence type="predicted"/>
<evidence type="ECO:0008006" key="5">
    <source>
        <dbReference type="Google" id="ProtNLM"/>
    </source>
</evidence>
<evidence type="ECO:0000256" key="1">
    <source>
        <dbReference type="SAM" id="Coils"/>
    </source>
</evidence>
<organism evidence="3 4">
    <name type="scientific">Candidatus Sungbacteria bacterium RIFCSPLOWO2_12_FULL_41_11</name>
    <dbReference type="NCBI Taxonomy" id="1802286"/>
    <lineage>
        <taxon>Bacteria</taxon>
        <taxon>Candidatus Sungiibacteriota</taxon>
    </lineage>
</organism>
<keyword evidence="2" id="KW-1133">Transmembrane helix</keyword>
<evidence type="ECO:0000256" key="2">
    <source>
        <dbReference type="SAM" id="Phobius"/>
    </source>
</evidence>
<keyword evidence="1" id="KW-0175">Coiled coil</keyword>
<gene>
    <name evidence="3" type="ORF">A3G49_06700</name>
</gene>
<accession>A0A1G2LSA5</accession>
<feature type="coiled-coil region" evidence="1">
    <location>
        <begin position="100"/>
        <end position="127"/>
    </location>
</feature>
<protein>
    <recommendedName>
        <fullName evidence="5">ATP synthase F(0) sector subunit b</fullName>
    </recommendedName>
</protein>
<comment type="caution">
    <text evidence="3">The sequence shown here is derived from an EMBL/GenBank/DDBJ whole genome shotgun (WGS) entry which is preliminary data.</text>
</comment>
<evidence type="ECO:0000313" key="3">
    <source>
        <dbReference type="EMBL" id="OHA14506.1"/>
    </source>
</evidence>
<reference evidence="3 4" key="1">
    <citation type="journal article" date="2016" name="Nat. Commun.">
        <title>Thousands of microbial genomes shed light on interconnected biogeochemical processes in an aquifer system.</title>
        <authorList>
            <person name="Anantharaman K."/>
            <person name="Brown C.T."/>
            <person name="Hug L.A."/>
            <person name="Sharon I."/>
            <person name="Castelle C.J."/>
            <person name="Probst A.J."/>
            <person name="Thomas B.C."/>
            <person name="Singh A."/>
            <person name="Wilkins M.J."/>
            <person name="Karaoz U."/>
            <person name="Brodie E.L."/>
            <person name="Williams K.H."/>
            <person name="Hubbard S.S."/>
            <person name="Banfield J.F."/>
        </authorList>
    </citation>
    <scope>NUCLEOTIDE SEQUENCE [LARGE SCALE GENOMIC DNA]</scope>
</reference>
<keyword evidence="2" id="KW-0472">Membrane</keyword>
<dbReference type="AlphaFoldDB" id="A0A1G2LSA5"/>